<accession>A0A834WXE4</accession>
<dbReference type="Proteomes" id="UP000634136">
    <property type="component" value="Unassembled WGS sequence"/>
</dbReference>
<comment type="caution">
    <text evidence="2">The sequence shown here is derived from an EMBL/GenBank/DDBJ whole genome shotgun (WGS) entry which is preliminary data.</text>
</comment>
<organism evidence="2 3">
    <name type="scientific">Senna tora</name>
    <dbReference type="NCBI Taxonomy" id="362788"/>
    <lineage>
        <taxon>Eukaryota</taxon>
        <taxon>Viridiplantae</taxon>
        <taxon>Streptophyta</taxon>
        <taxon>Embryophyta</taxon>
        <taxon>Tracheophyta</taxon>
        <taxon>Spermatophyta</taxon>
        <taxon>Magnoliopsida</taxon>
        <taxon>eudicotyledons</taxon>
        <taxon>Gunneridae</taxon>
        <taxon>Pentapetalae</taxon>
        <taxon>rosids</taxon>
        <taxon>fabids</taxon>
        <taxon>Fabales</taxon>
        <taxon>Fabaceae</taxon>
        <taxon>Caesalpinioideae</taxon>
        <taxon>Cassia clade</taxon>
        <taxon>Senna</taxon>
    </lineage>
</organism>
<feature type="compositionally biased region" description="Basic and acidic residues" evidence="1">
    <location>
        <begin position="10"/>
        <end position="25"/>
    </location>
</feature>
<reference evidence="2" key="1">
    <citation type="submission" date="2020-09" db="EMBL/GenBank/DDBJ databases">
        <title>Genome-Enabled Discovery of Anthraquinone Biosynthesis in Senna tora.</title>
        <authorList>
            <person name="Kang S.-H."/>
            <person name="Pandey R.P."/>
            <person name="Lee C.-M."/>
            <person name="Sim J.-S."/>
            <person name="Jeong J.-T."/>
            <person name="Choi B.-S."/>
            <person name="Jung M."/>
            <person name="Ginzburg D."/>
            <person name="Zhao K."/>
            <person name="Won S.Y."/>
            <person name="Oh T.-J."/>
            <person name="Yu Y."/>
            <person name="Kim N.-H."/>
            <person name="Lee O.R."/>
            <person name="Lee T.-H."/>
            <person name="Bashyal P."/>
            <person name="Kim T.-S."/>
            <person name="Lee W.-H."/>
            <person name="Kawkins C."/>
            <person name="Kim C.-K."/>
            <person name="Kim J.S."/>
            <person name="Ahn B.O."/>
            <person name="Rhee S.Y."/>
            <person name="Sohng J.K."/>
        </authorList>
    </citation>
    <scope>NUCLEOTIDE SEQUENCE</scope>
    <source>
        <tissue evidence="2">Leaf</tissue>
    </source>
</reference>
<dbReference type="AlphaFoldDB" id="A0A834WXE4"/>
<evidence type="ECO:0000313" key="2">
    <source>
        <dbReference type="EMBL" id="KAF7834070.1"/>
    </source>
</evidence>
<sequence length="25" mass="3027">MTVKPKRKRQGDGKLEKRDGWNRLE</sequence>
<feature type="region of interest" description="Disordered" evidence="1">
    <location>
        <begin position="1"/>
        <end position="25"/>
    </location>
</feature>
<keyword evidence="3" id="KW-1185">Reference proteome</keyword>
<dbReference type="EMBL" id="JAAIUW010000004">
    <property type="protein sequence ID" value="KAF7834070.1"/>
    <property type="molecule type" value="Genomic_DNA"/>
</dbReference>
<name>A0A834WXE4_9FABA</name>
<protein>
    <submittedName>
        <fullName evidence="2">Uncharacterized protein</fullName>
    </submittedName>
</protein>
<evidence type="ECO:0000313" key="3">
    <source>
        <dbReference type="Proteomes" id="UP000634136"/>
    </source>
</evidence>
<gene>
    <name evidence="2" type="ORF">G2W53_008929</name>
</gene>
<evidence type="ECO:0000256" key="1">
    <source>
        <dbReference type="SAM" id="MobiDB-lite"/>
    </source>
</evidence>
<proteinExistence type="predicted"/>